<gene>
    <name evidence="9" type="ORF">SAMN05443550_105328</name>
</gene>
<dbReference type="Proteomes" id="UP000198850">
    <property type="component" value="Unassembled WGS sequence"/>
</dbReference>
<feature type="transmembrane region" description="Helical" evidence="6">
    <location>
        <begin position="43"/>
        <end position="64"/>
    </location>
</feature>
<evidence type="ECO:0000259" key="7">
    <source>
        <dbReference type="Pfam" id="PF02687"/>
    </source>
</evidence>
<feature type="transmembrane region" description="Helical" evidence="6">
    <location>
        <begin position="392"/>
        <end position="415"/>
    </location>
</feature>
<sequence length="432" mass="46103">MGPVVITTGLFSFAPNSNRFQEMTYTENIRLAMQAIQSNRLRTMLTALIIAIGLSALVGILTTLDAVKKSMTEAFSNMGANSFTIRNRGTGIRIGGPGEGPKPFKSIRYEDAFALKNRLEAPATVTISVTATRGATAKYSKEKTNPNISIQGIDENGLKAQGLDLAFGRNFSSAESELGNNLCIIGSEIATTLFKHESAIDKIITAGNSRLKVIGVLASKGSSLGSNTDRAIFIPLYKAKVINSSTNPSYTLTITVNSNDQMETVIGEATAEFRKVRKIKITDPNNFEITKSDAVAQTLFENLAMIAVGGITIGVITLVGASIGLMNIMLVSVTERTREIGIRKAIGANPSVIRKQFLIEAVMICLMGGAMGILFGILLGNAISLAMGGAFIIPWLFIIGGFALCVLVGVVSGYYPARKASKLDPVEALRYE</sequence>
<dbReference type="EMBL" id="FNRA01000005">
    <property type="protein sequence ID" value="SEA82142.1"/>
    <property type="molecule type" value="Genomic_DNA"/>
</dbReference>
<dbReference type="STRING" id="425514.SAMN05443550_105328"/>
<keyword evidence="3 6" id="KW-0812">Transmembrane</keyword>
<evidence type="ECO:0000256" key="3">
    <source>
        <dbReference type="ARBA" id="ARBA00022692"/>
    </source>
</evidence>
<dbReference type="Pfam" id="PF02687">
    <property type="entry name" value="FtsX"/>
    <property type="match status" value="1"/>
</dbReference>
<keyword evidence="4 6" id="KW-1133">Transmembrane helix</keyword>
<evidence type="ECO:0000313" key="9">
    <source>
        <dbReference type="EMBL" id="SEA82142.1"/>
    </source>
</evidence>
<comment type="subcellular location">
    <subcellularLocation>
        <location evidence="1">Cell membrane</location>
        <topology evidence="1">Multi-pass membrane protein</topology>
    </subcellularLocation>
</comment>
<dbReference type="InterPro" id="IPR050250">
    <property type="entry name" value="Macrolide_Exporter_MacB"/>
</dbReference>
<evidence type="ECO:0000256" key="6">
    <source>
        <dbReference type="SAM" id="Phobius"/>
    </source>
</evidence>
<dbReference type="PANTHER" id="PTHR30572:SF15">
    <property type="entry name" value="ABC TRANSPORTER PERMEASE"/>
    <property type="match status" value="1"/>
</dbReference>
<feature type="transmembrane region" description="Helical" evidence="6">
    <location>
        <begin position="303"/>
        <end position="330"/>
    </location>
</feature>
<protein>
    <submittedName>
        <fullName evidence="9">Putative ABC transport system permease protein</fullName>
    </submittedName>
</protein>
<feature type="transmembrane region" description="Helical" evidence="6">
    <location>
        <begin position="357"/>
        <end position="380"/>
    </location>
</feature>
<evidence type="ECO:0000256" key="2">
    <source>
        <dbReference type="ARBA" id="ARBA00022475"/>
    </source>
</evidence>
<evidence type="ECO:0000256" key="5">
    <source>
        <dbReference type="ARBA" id="ARBA00023136"/>
    </source>
</evidence>
<dbReference type="Pfam" id="PF12704">
    <property type="entry name" value="MacB_PCD"/>
    <property type="match status" value="1"/>
</dbReference>
<keyword evidence="10" id="KW-1185">Reference proteome</keyword>
<dbReference type="GO" id="GO:0005886">
    <property type="term" value="C:plasma membrane"/>
    <property type="evidence" value="ECO:0007669"/>
    <property type="project" value="UniProtKB-SubCell"/>
</dbReference>
<reference evidence="9 10" key="1">
    <citation type="submission" date="2016-10" db="EMBL/GenBank/DDBJ databases">
        <authorList>
            <person name="de Groot N.N."/>
        </authorList>
    </citation>
    <scope>NUCLEOTIDE SEQUENCE [LARGE SCALE GENOMIC DNA]</scope>
    <source>
        <strain evidence="9 10">DSM 19033</strain>
    </source>
</reference>
<name>A0A1H4ECY4_9SPHI</name>
<keyword evidence="5 6" id="KW-0472">Membrane</keyword>
<proteinExistence type="predicted"/>
<dbReference type="PANTHER" id="PTHR30572">
    <property type="entry name" value="MEMBRANE COMPONENT OF TRANSPORTER-RELATED"/>
    <property type="match status" value="1"/>
</dbReference>
<evidence type="ECO:0000313" key="10">
    <source>
        <dbReference type="Proteomes" id="UP000198850"/>
    </source>
</evidence>
<feature type="domain" description="MacB-like periplasmic core" evidence="8">
    <location>
        <begin position="43"/>
        <end position="270"/>
    </location>
</feature>
<evidence type="ECO:0000259" key="8">
    <source>
        <dbReference type="Pfam" id="PF12704"/>
    </source>
</evidence>
<accession>A0A1H4ECY4</accession>
<keyword evidence="2" id="KW-1003">Cell membrane</keyword>
<dbReference type="InterPro" id="IPR003838">
    <property type="entry name" value="ABC3_permease_C"/>
</dbReference>
<feature type="domain" description="ABC3 transporter permease C-terminal" evidence="7">
    <location>
        <begin position="312"/>
        <end position="425"/>
    </location>
</feature>
<dbReference type="GO" id="GO:0022857">
    <property type="term" value="F:transmembrane transporter activity"/>
    <property type="evidence" value="ECO:0007669"/>
    <property type="project" value="TreeGrafter"/>
</dbReference>
<organism evidence="9 10">
    <name type="scientific">Pedobacter hartonius</name>
    <dbReference type="NCBI Taxonomy" id="425514"/>
    <lineage>
        <taxon>Bacteria</taxon>
        <taxon>Pseudomonadati</taxon>
        <taxon>Bacteroidota</taxon>
        <taxon>Sphingobacteriia</taxon>
        <taxon>Sphingobacteriales</taxon>
        <taxon>Sphingobacteriaceae</taxon>
        <taxon>Pedobacter</taxon>
    </lineage>
</organism>
<evidence type="ECO:0000256" key="4">
    <source>
        <dbReference type="ARBA" id="ARBA00022989"/>
    </source>
</evidence>
<evidence type="ECO:0000256" key="1">
    <source>
        <dbReference type="ARBA" id="ARBA00004651"/>
    </source>
</evidence>
<dbReference type="InterPro" id="IPR025857">
    <property type="entry name" value="MacB_PCD"/>
</dbReference>
<dbReference type="AlphaFoldDB" id="A0A1H4ECY4"/>